<dbReference type="GO" id="GO:0042995">
    <property type="term" value="C:cell projection"/>
    <property type="evidence" value="ECO:0007669"/>
    <property type="project" value="UniProtKB-SubCell"/>
</dbReference>
<sequence length="127" mass="14861">MTVKIEIKDGRSENLLLPKEKLISLVQESYDRIRDNNEIDFSTESISNALIKLILEKLEKHSSLYKYIASLTTLNFEELTEEGINFSLKNDIGASWQSKKDGMFNYKLEDKDNNRCYLITILWLHKN</sequence>
<dbReference type="HOGENOM" id="CLU_137494_1_0_1"/>
<dbReference type="CDD" id="cd21457">
    <property type="entry name" value="DLC-like_TDA2"/>
    <property type="match status" value="1"/>
</dbReference>
<keyword evidence="5" id="KW-0966">Cell projection</keyword>
<dbReference type="PhylomeDB" id="H0GTX4"/>
<dbReference type="InterPro" id="IPR038586">
    <property type="entry name" value="Tctex-1-like_sf"/>
</dbReference>
<evidence type="ECO:0000256" key="2">
    <source>
        <dbReference type="ARBA" id="ARBA00010778"/>
    </source>
</evidence>
<dbReference type="EMBL" id="AGVY01000192">
    <property type="protein sequence ID" value="EHN02747.1"/>
    <property type="molecule type" value="Genomic_DNA"/>
</dbReference>
<gene>
    <name evidence="6" type="ORF">VIN7_6719</name>
</gene>
<evidence type="ECO:0000256" key="3">
    <source>
        <dbReference type="ARBA" id="ARBA00019193"/>
    </source>
</evidence>
<evidence type="ECO:0000313" key="7">
    <source>
        <dbReference type="Proteomes" id="UP000009009"/>
    </source>
</evidence>
<accession>H0GTX4</accession>
<reference evidence="6 7" key="1">
    <citation type="journal article" date="2012" name="FEMS Yeast Res.">
        <title>The genome sequence of the wine yeast VIN7 reveals an allotriploid hybrid genome with Saccharomyces cerevisiae and Saccharomyces kudriavzevii origins.</title>
        <authorList>
            <person name="Borneman A.R."/>
            <person name="Desany B.A."/>
            <person name="Riches D."/>
            <person name="Affourtit J.P."/>
            <person name="Forgan A.H."/>
            <person name="Pretorius I.S."/>
            <person name="Egholm M."/>
            <person name="Chambers P.J."/>
        </authorList>
    </citation>
    <scope>NUCLEOTIDE SEQUENCE [LARGE SCALE GENOMIC DNA]</scope>
    <source>
        <strain evidence="6 7">VIN7</strain>
    </source>
</reference>
<evidence type="ECO:0000256" key="1">
    <source>
        <dbReference type="ARBA" id="ARBA00004316"/>
    </source>
</evidence>
<dbReference type="AlphaFoldDB" id="H0GTX4"/>
<comment type="subcellular location">
    <subcellularLocation>
        <location evidence="1">Cell projection</location>
    </subcellularLocation>
</comment>
<evidence type="ECO:0000313" key="6">
    <source>
        <dbReference type="EMBL" id="EHN02747.1"/>
    </source>
</evidence>
<name>H0GTX4_SACCK</name>
<comment type="similarity">
    <text evidence="2">Belongs to the TDA2 family.</text>
</comment>
<dbReference type="Proteomes" id="UP000009009">
    <property type="component" value="Unassembled WGS sequence"/>
</dbReference>
<protein>
    <recommendedName>
        <fullName evidence="3">Topoisomerase I damage affected protein 2</fullName>
    </recommendedName>
</protein>
<proteinExistence type="inferred from homology"/>
<organism evidence="6 7">
    <name type="scientific">Saccharomyces cerevisiae x Saccharomyces kudriavzevii (strain VIN7)</name>
    <name type="common">Yeast</name>
    <dbReference type="NCBI Taxonomy" id="1095631"/>
    <lineage>
        <taxon>Eukaryota</taxon>
        <taxon>Fungi</taxon>
        <taxon>Dikarya</taxon>
        <taxon>Ascomycota</taxon>
        <taxon>Saccharomycotina</taxon>
        <taxon>Saccharomycetes</taxon>
        <taxon>Saccharomycetales</taxon>
        <taxon>Saccharomycetaceae</taxon>
        <taxon>Saccharomyces</taxon>
    </lineage>
</organism>
<dbReference type="OrthoDB" id="10059120at2759"/>
<keyword evidence="4" id="KW-0963">Cytoplasm</keyword>
<evidence type="ECO:0000256" key="5">
    <source>
        <dbReference type="ARBA" id="ARBA00023273"/>
    </source>
</evidence>
<evidence type="ECO:0000256" key="4">
    <source>
        <dbReference type="ARBA" id="ARBA00022490"/>
    </source>
</evidence>
<comment type="caution">
    <text evidence="6">The sequence shown here is derived from an EMBL/GenBank/DDBJ whole genome shotgun (WGS) entry which is preliminary data.</text>
</comment>
<keyword evidence="7" id="KW-1185">Reference proteome</keyword>
<dbReference type="Gene3D" id="3.30.1140.40">
    <property type="entry name" value="Tctex-1"/>
    <property type="match status" value="1"/>
</dbReference>